<accession>A0ABY6AGV8</accession>
<dbReference type="SMART" id="SM00530">
    <property type="entry name" value="HTH_XRE"/>
    <property type="match status" value="1"/>
</dbReference>
<dbReference type="InterPro" id="IPR001387">
    <property type="entry name" value="Cro/C1-type_HTH"/>
</dbReference>
<keyword evidence="3" id="KW-1185">Reference proteome</keyword>
<dbReference type="EMBL" id="CP104557">
    <property type="protein sequence ID" value="UXH38447.1"/>
    <property type="molecule type" value="Genomic_DNA"/>
</dbReference>
<dbReference type="Gene3D" id="1.10.260.40">
    <property type="entry name" value="lambda repressor-like DNA-binding domains"/>
    <property type="match status" value="1"/>
</dbReference>
<protein>
    <submittedName>
        <fullName evidence="2">Helix-turn-helix domain-containing protein</fullName>
    </submittedName>
</protein>
<sequence length="153" mass="16920">MSLRQSFAAVLQMLRQSKGNTQRSMASSLDQTTISKVESGKHSVTLDVGQKLAAALDLELTALIALAVSRDSNRTPREILLTSLAQLEALELADTNQPSEAGSKLPLNVVSAREKWQAVQELKDQGLTQSEARKKLDMPESTVRRLWHLKREN</sequence>
<dbReference type="CDD" id="cd00093">
    <property type="entry name" value="HTH_XRE"/>
    <property type="match status" value="1"/>
</dbReference>
<evidence type="ECO:0000259" key="1">
    <source>
        <dbReference type="PROSITE" id="PS50943"/>
    </source>
</evidence>
<dbReference type="SUPFAM" id="SSF47413">
    <property type="entry name" value="lambda repressor-like DNA-binding domains"/>
    <property type="match status" value="1"/>
</dbReference>
<proteinExistence type="predicted"/>
<dbReference type="InterPro" id="IPR010982">
    <property type="entry name" value="Lambda_DNA-bd_dom_sf"/>
</dbReference>
<organism evidence="2 3">
    <name type="scientific">Pseudomonas promysalinigenes</name>
    <dbReference type="NCBI Taxonomy" id="485898"/>
    <lineage>
        <taxon>Bacteria</taxon>
        <taxon>Pseudomonadati</taxon>
        <taxon>Pseudomonadota</taxon>
        <taxon>Gammaproteobacteria</taxon>
        <taxon>Pseudomonadales</taxon>
        <taxon>Pseudomonadaceae</taxon>
        <taxon>Pseudomonas</taxon>
    </lineage>
</organism>
<reference evidence="2" key="1">
    <citation type="submission" date="2022-09" db="EMBL/GenBank/DDBJ databases">
        <title>Complete genome sequence of Pseudomonas promysalinigenes strain RL-WG26, a newly isolated PGPR with the potential for plant salinity stress alleviation.</title>
        <authorList>
            <person name="Ren L."/>
            <person name="Wang G."/>
            <person name="Hu H."/>
        </authorList>
    </citation>
    <scope>NUCLEOTIDE SEQUENCE</scope>
    <source>
        <strain evidence="2">RL-WG26</strain>
    </source>
</reference>
<dbReference type="RefSeq" id="WP_261743740.1">
    <property type="nucleotide sequence ID" value="NZ_CP104557.1"/>
</dbReference>
<dbReference type="Proteomes" id="UP001064504">
    <property type="component" value="Chromosome"/>
</dbReference>
<evidence type="ECO:0000313" key="3">
    <source>
        <dbReference type="Proteomes" id="UP001064504"/>
    </source>
</evidence>
<feature type="domain" description="HTH cro/C1-type" evidence="1">
    <location>
        <begin position="11"/>
        <end position="63"/>
    </location>
</feature>
<gene>
    <name evidence="2" type="ORF">N5C08_15845</name>
</gene>
<evidence type="ECO:0000313" key="2">
    <source>
        <dbReference type="EMBL" id="UXH38447.1"/>
    </source>
</evidence>
<dbReference type="PROSITE" id="PS50943">
    <property type="entry name" value="HTH_CROC1"/>
    <property type="match status" value="1"/>
</dbReference>
<dbReference type="Pfam" id="PF01381">
    <property type="entry name" value="HTH_3"/>
    <property type="match status" value="1"/>
</dbReference>
<name>A0ABY6AGV8_9PSED</name>